<organism evidence="2 3">
    <name type="scientific">Nosema granulosis</name>
    <dbReference type="NCBI Taxonomy" id="83296"/>
    <lineage>
        <taxon>Eukaryota</taxon>
        <taxon>Fungi</taxon>
        <taxon>Fungi incertae sedis</taxon>
        <taxon>Microsporidia</taxon>
        <taxon>Nosematidae</taxon>
        <taxon>Nosema</taxon>
    </lineage>
</organism>
<proteinExistence type="predicted"/>
<evidence type="ECO:0000313" key="3">
    <source>
        <dbReference type="Proteomes" id="UP000740883"/>
    </source>
</evidence>
<gene>
    <name evidence="2" type="ORF">NGRA_0791</name>
</gene>
<sequence>MFSNLFIVVSIVMATNPLTDIQTPEKKKSLLKKRDSKKRLVFLNLDDFGMGIESPLDIQNDKKIIPRSNLMSQISPTVHAAGMTNDSNDIPIAAEKASNKPNETKTIFSNTLENQFGDIIDLGSFN</sequence>
<evidence type="ECO:0000313" key="2">
    <source>
        <dbReference type="EMBL" id="KAF9764154.1"/>
    </source>
</evidence>
<feature type="chain" id="PRO_5040467676" evidence="1">
    <location>
        <begin position="22"/>
        <end position="126"/>
    </location>
</feature>
<accession>A0A9P6GZP9</accession>
<name>A0A9P6GZP9_9MICR</name>
<evidence type="ECO:0000256" key="1">
    <source>
        <dbReference type="SAM" id="SignalP"/>
    </source>
</evidence>
<keyword evidence="1" id="KW-0732">Signal</keyword>
<dbReference type="AlphaFoldDB" id="A0A9P6GZP9"/>
<reference evidence="2 3" key="1">
    <citation type="journal article" date="2020" name="Genome Biol. Evol.">
        <title>Comparative genomics of strictly vertically transmitted, feminizing microsporidia endosymbionts of amphipod crustaceans.</title>
        <authorList>
            <person name="Cormier A."/>
            <person name="Chebbi M.A."/>
            <person name="Giraud I."/>
            <person name="Wattier R."/>
            <person name="Teixeira M."/>
            <person name="Gilbert C."/>
            <person name="Rigaud T."/>
            <person name="Cordaux R."/>
        </authorList>
    </citation>
    <scope>NUCLEOTIDE SEQUENCE [LARGE SCALE GENOMIC DNA]</scope>
    <source>
        <strain evidence="2 3">Ou3-Ou53</strain>
    </source>
</reference>
<keyword evidence="3" id="KW-1185">Reference proteome</keyword>
<dbReference type="Proteomes" id="UP000740883">
    <property type="component" value="Unassembled WGS sequence"/>
</dbReference>
<comment type="caution">
    <text evidence="2">The sequence shown here is derived from an EMBL/GenBank/DDBJ whole genome shotgun (WGS) entry which is preliminary data.</text>
</comment>
<feature type="signal peptide" evidence="1">
    <location>
        <begin position="1"/>
        <end position="21"/>
    </location>
</feature>
<protein>
    <submittedName>
        <fullName evidence="2">Uncharacterized protein</fullName>
    </submittedName>
</protein>
<dbReference type="EMBL" id="SBJO01000035">
    <property type="protein sequence ID" value="KAF9764154.1"/>
    <property type="molecule type" value="Genomic_DNA"/>
</dbReference>